<name>A0ABQ1RRD1_9ALTE</name>
<gene>
    <name evidence="2" type="ORF">GCM10011357_34390</name>
</gene>
<sequence>MSGLTRCASLLLLALTFPGLAVSEESPQPLPDEQDAWLDDMQDNVSASIDATVRWFDSFFIDETQPLDEAAKAEARLRLGWEPRSRDLMEFESRFRVRVRLPNMKHQTDLIFSDYDEDEQGAGIKAARNEALDNRNRFSMALRFTAKKTEDLNISHRIGVGRKLQPYVKSEIRKTFGLSDISNLHLEGSVYYYTQDRFGSRLRAQYSYQFDDENMLRFDNNFYYRDKENDWIWQHSIHRYRQLDARTGLIYGLFVEGSSRPDYRAEEYLLSARWRRNAVREWLFFELEPFVLWRRDEDFKPSYGLAMRVEAYFGELN</sequence>
<evidence type="ECO:0000256" key="1">
    <source>
        <dbReference type="SAM" id="SignalP"/>
    </source>
</evidence>
<dbReference type="RefSeq" id="WP_099036069.1">
    <property type="nucleotide sequence ID" value="NZ_BMGJ01000018.1"/>
</dbReference>
<organism evidence="2 3">
    <name type="scientific">Lacimicrobium alkaliphilum</name>
    <dbReference type="NCBI Taxonomy" id="1526571"/>
    <lineage>
        <taxon>Bacteria</taxon>
        <taxon>Pseudomonadati</taxon>
        <taxon>Pseudomonadota</taxon>
        <taxon>Gammaproteobacteria</taxon>
        <taxon>Alteromonadales</taxon>
        <taxon>Alteromonadaceae</taxon>
        <taxon>Lacimicrobium</taxon>
    </lineage>
</organism>
<feature type="signal peptide" evidence="1">
    <location>
        <begin position="1"/>
        <end position="23"/>
    </location>
</feature>
<keyword evidence="1" id="KW-0732">Signal</keyword>
<keyword evidence="3" id="KW-1185">Reference proteome</keyword>
<protein>
    <recommendedName>
        <fullName evidence="4">Alginate export domain-containing protein</fullName>
    </recommendedName>
</protein>
<comment type="caution">
    <text evidence="2">The sequence shown here is derived from an EMBL/GenBank/DDBJ whole genome shotgun (WGS) entry which is preliminary data.</text>
</comment>
<feature type="chain" id="PRO_5046069655" description="Alginate export domain-containing protein" evidence="1">
    <location>
        <begin position="24"/>
        <end position="317"/>
    </location>
</feature>
<reference evidence="3" key="1">
    <citation type="journal article" date="2019" name="Int. J. Syst. Evol. Microbiol.">
        <title>The Global Catalogue of Microorganisms (GCM) 10K type strain sequencing project: providing services to taxonomists for standard genome sequencing and annotation.</title>
        <authorList>
            <consortium name="The Broad Institute Genomics Platform"/>
            <consortium name="The Broad Institute Genome Sequencing Center for Infectious Disease"/>
            <person name="Wu L."/>
            <person name="Ma J."/>
        </authorList>
    </citation>
    <scope>NUCLEOTIDE SEQUENCE [LARGE SCALE GENOMIC DNA]</scope>
    <source>
        <strain evidence="3">CGMCC 1.12923</strain>
    </source>
</reference>
<evidence type="ECO:0000313" key="2">
    <source>
        <dbReference type="EMBL" id="GGD76477.1"/>
    </source>
</evidence>
<accession>A0ABQ1RRD1</accession>
<proteinExistence type="predicted"/>
<dbReference type="EMBL" id="BMGJ01000018">
    <property type="protein sequence ID" value="GGD76477.1"/>
    <property type="molecule type" value="Genomic_DNA"/>
</dbReference>
<dbReference type="Proteomes" id="UP000614272">
    <property type="component" value="Unassembled WGS sequence"/>
</dbReference>
<evidence type="ECO:0000313" key="3">
    <source>
        <dbReference type="Proteomes" id="UP000614272"/>
    </source>
</evidence>
<evidence type="ECO:0008006" key="4">
    <source>
        <dbReference type="Google" id="ProtNLM"/>
    </source>
</evidence>